<organism evidence="1 2">
    <name type="scientific">Ectocarpus siliculosus</name>
    <name type="common">Brown alga</name>
    <name type="synonym">Conferva siliculosa</name>
    <dbReference type="NCBI Taxonomy" id="2880"/>
    <lineage>
        <taxon>Eukaryota</taxon>
        <taxon>Sar</taxon>
        <taxon>Stramenopiles</taxon>
        <taxon>Ochrophyta</taxon>
        <taxon>PX clade</taxon>
        <taxon>Phaeophyceae</taxon>
        <taxon>Ectocarpales</taxon>
        <taxon>Ectocarpaceae</taxon>
        <taxon>Ectocarpus</taxon>
    </lineage>
</organism>
<dbReference type="InParanoid" id="D8LI52"/>
<keyword evidence="2" id="KW-1185">Reference proteome</keyword>
<evidence type="ECO:0000313" key="1">
    <source>
        <dbReference type="EMBL" id="CBN79388.1"/>
    </source>
</evidence>
<sequence>MVFHHVQVQPTLDDKASFAVVLVNLLLIDTARGIFFPTLWTHVSQLGGDKITLGYCVGAFSLGR</sequence>
<dbReference type="AlphaFoldDB" id="D8LI52"/>
<evidence type="ECO:0000313" key="2">
    <source>
        <dbReference type="Proteomes" id="UP000002630"/>
    </source>
</evidence>
<proteinExistence type="predicted"/>
<gene>
    <name evidence="1" type="ORF">Esi_0202_0028</name>
</gene>
<name>D8LI52_ECTSI</name>
<reference evidence="1 2" key="1">
    <citation type="journal article" date="2010" name="Nature">
        <title>The Ectocarpus genome and the independent evolution of multicellularity in brown algae.</title>
        <authorList>
            <person name="Cock J.M."/>
            <person name="Sterck L."/>
            <person name="Rouze P."/>
            <person name="Scornet D."/>
            <person name="Allen A.E."/>
            <person name="Amoutzias G."/>
            <person name="Anthouard V."/>
            <person name="Artiguenave F."/>
            <person name="Aury J.M."/>
            <person name="Badger J.H."/>
            <person name="Beszteri B."/>
            <person name="Billiau K."/>
            <person name="Bonnet E."/>
            <person name="Bothwell J.H."/>
            <person name="Bowler C."/>
            <person name="Boyen C."/>
            <person name="Brownlee C."/>
            <person name="Carrano C.J."/>
            <person name="Charrier B."/>
            <person name="Cho G.Y."/>
            <person name="Coelho S.M."/>
            <person name="Collen J."/>
            <person name="Corre E."/>
            <person name="Da Silva C."/>
            <person name="Delage L."/>
            <person name="Delaroque N."/>
            <person name="Dittami S.M."/>
            <person name="Doulbeau S."/>
            <person name="Elias M."/>
            <person name="Farnham G."/>
            <person name="Gachon C.M."/>
            <person name="Gschloessl B."/>
            <person name="Heesch S."/>
            <person name="Jabbari K."/>
            <person name="Jubin C."/>
            <person name="Kawai H."/>
            <person name="Kimura K."/>
            <person name="Kloareg B."/>
            <person name="Kupper F.C."/>
            <person name="Lang D."/>
            <person name="Le Bail A."/>
            <person name="Leblanc C."/>
            <person name="Lerouge P."/>
            <person name="Lohr M."/>
            <person name="Lopez P.J."/>
            <person name="Martens C."/>
            <person name="Maumus F."/>
            <person name="Michel G."/>
            <person name="Miranda-Saavedra D."/>
            <person name="Morales J."/>
            <person name="Moreau H."/>
            <person name="Motomura T."/>
            <person name="Nagasato C."/>
            <person name="Napoli C.A."/>
            <person name="Nelson D.R."/>
            <person name="Nyvall-Collen P."/>
            <person name="Peters A.F."/>
            <person name="Pommier C."/>
            <person name="Potin P."/>
            <person name="Poulain J."/>
            <person name="Quesneville H."/>
            <person name="Read B."/>
            <person name="Rensing S.A."/>
            <person name="Ritter A."/>
            <person name="Rousvoal S."/>
            <person name="Samanta M."/>
            <person name="Samson G."/>
            <person name="Schroeder D.C."/>
            <person name="Segurens B."/>
            <person name="Strittmatter M."/>
            <person name="Tonon T."/>
            <person name="Tregear J.W."/>
            <person name="Valentin K."/>
            <person name="von Dassow P."/>
            <person name="Yamagishi T."/>
            <person name="Van de Peer Y."/>
            <person name="Wincker P."/>
        </authorList>
    </citation>
    <scope>NUCLEOTIDE SEQUENCE [LARGE SCALE GENOMIC DNA]</scope>
    <source>
        <strain evidence="2">Ec32 / CCAP1310/4</strain>
    </source>
</reference>
<dbReference type="EMBL" id="FN649760">
    <property type="protein sequence ID" value="CBN79388.1"/>
    <property type="molecule type" value="Genomic_DNA"/>
</dbReference>
<dbReference type="Proteomes" id="UP000002630">
    <property type="component" value="Unassembled WGS sequence"/>
</dbReference>
<dbReference type="OrthoDB" id="370281at2759"/>
<protein>
    <submittedName>
        <fullName evidence="1">Uncharacterized protein</fullName>
    </submittedName>
</protein>
<accession>D8LI52</accession>